<keyword evidence="2" id="KW-0732">Signal</keyword>
<dbReference type="EMBL" id="JBHRWI010000004">
    <property type="protein sequence ID" value="MFC3509395.1"/>
    <property type="molecule type" value="Genomic_DNA"/>
</dbReference>
<gene>
    <name evidence="3" type="ORF">ACFORO_04400</name>
</gene>
<organism evidence="3 4">
    <name type="scientific">Amycolatopsis halotolerans</name>
    <dbReference type="NCBI Taxonomy" id="330083"/>
    <lineage>
        <taxon>Bacteria</taxon>
        <taxon>Bacillati</taxon>
        <taxon>Actinomycetota</taxon>
        <taxon>Actinomycetes</taxon>
        <taxon>Pseudonocardiales</taxon>
        <taxon>Pseudonocardiaceae</taxon>
        <taxon>Amycolatopsis</taxon>
    </lineage>
</organism>
<sequence>MTAWGTRSAGALAVALLTVSATAAPAAAARPTTYFVDCQRGSDAAAGTRASAPWASAARASAQTYRPGDRVEFRAGSHCDGTFAPKGSGTGRRPITAGSYGAGAKPRIDAHGALAAVLLDNVEGWEIENLDLSNSGPPPAAHEIRFGVYARLTDYGIGRHYVVRDVDVHDVNGCQCQNPSDRDPSGGILFKAAGTQRPTGFDDVVVDRNTVTRVGRTGIGTSSDWERRPEYPDGRGTAYVPNTRVRITGNTLRTVYGDGIGVYNGLGALVEDNVLDGYAIGGTKYTTGVFSYNSNGTRIRYNTVSDGRGGEALPSQAFMIETASIDTVYEHNLSQRSDGGLLIVCNDPDATSDRTAFRYNVSLDDNSLGRYPNGVRTGVFTFMCGNPGSLAVYGNVVRTSTADVLVNNVADFGASFVGNLFSGRRGGSRIDDPHSTFRGNLFLNVVDPPSGSAFASPAVTAGARRDSVTVR</sequence>
<evidence type="ECO:0000256" key="1">
    <source>
        <dbReference type="SAM" id="MobiDB-lite"/>
    </source>
</evidence>
<feature type="region of interest" description="Disordered" evidence="1">
    <location>
        <begin position="217"/>
        <end position="236"/>
    </location>
</feature>
<keyword evidence="4" id="KW-1185">Reference proteome</keyword>
<feature type="signal peptide" evidence="2">
    <location>
        <begin position="1"/>
        <end position="23"/>
    </location>
</feature>
<evidence type="ECO:0000313" key="4">
    <source>
        <dbReference type="Proteomes" id="UP001595764"/>
    </source>
</evidence>
<name>A0ABV7QBL1_9PSEU</name>
<dbReference type="RefSeq" id="WP_377869593.1">
    <property type="nucleotide sequence ID" value="NZ_JBHMAY010000012.1"/>
</dbReference>
<accession>A0ABV7QBL1</accession>
<protein>
    <recommendedName>
        <fullName evidence="5">Right handed beta helix domain-containing protein</fullName>
    </recommendedName>
</protein>
<dbReference type="Gene3D" id="2.160.20.10">
    <property type="entry name" value="Single-stranded right-handed beta-helix, Pectin lyase-like"/>
    <property type="match status" value="1"/>
</dbReference>
<dbReference type="SUPFAM" id="SSF51126">
    <property type="entry name" value="Pectin lyase-like"/>
    <property type="match status" value="1"/>
</dbReference>
<dbReference type="InterPro" id="IPR011050">
    <property type="entry name" value="Pectin_lyase_fold/virulence"/>
</dbReference>
<evidence type="ECO:0008006" key="5">
    <source>
        <dbReference type="Google" id="ProtNLM"/>
    </source>
</evidence>
<feature type="compositionally biased region" description="Basic and acidic residues" evidence="1">
    <location>
        <begin position="224"/>
        <end position="233"/>
    </location>
</feature>
<dbReference type="InterPro" id="IPR006626">
    <property type="entry name" value="PbH1"/>
</dbReference>
<feature type="chain" id="PRO_5046555943" description="Right handed beta helix domain-containing protein" evidence="2">
    <location>
        <begin position="24"/>
        <end position="471"/>
    </location>
</feature>
<dbReference type="InterPro" id="IPR012334">
    <property type="entry name" value="Pectin_lyas_fold"/>
</dbReference>
<evidence type="ECO:0000313" key="3">
    <source>
        <dbReference type="EMBL" id="MFC3509395.1"/>
    </source>
</evidence>
<dbReference type="Proteomes" id="UP001595764">
    <property type="component" value="Unassembled WGS sequence"/>
</dbReference>
<reference evidence="4" key="1">
    <citation type="journal article" date="2019" name="Int. J. Syst. Evol. Microbiol.">
        <title>The Global Catalogue of Microorganisms (GCM) 10K type strain sequencing project: providing services to taxonomists for standard genome sequencing and annotation.</title>
        <authorList>
            <consortium name="The Broad Institute Genomics Platform"/>
            <consortium name="The Broad Institute Genome Sequencing Center for Infectious Disease"/>
            <person name="Wu L."/>
            <person name="Ma J."/>
        </authorList>
    </citation>
    <scope>NUCLEOTIDE SEQUENCE [LARGE SCALE GENOMIC DNA]</scope>
    <source>
        <strain evidence="4">CGMCC 4.7682</strain>
    </source>
</reference>
<evidence type="ECO:0000256" key="2">
    <source>
        <dbReference type="SAM" id="SignalP"/>
    </source>
</evidence>
<proteinExistence type="predicted"/>
<comment type="caution">
    <text evidence="3">The sequence shown here is derived from an EMBL/GenBank/DDBJ whole genome shotgun (WGS) entry which is preliminary data.</text>
</comment>
<dbReference type="SMART" id="SM00710">
    <property type="entry name" value="PbH1"/>
    <property type="match status" value="6"/>
</dbReference>